<evidence type="ECO:0000313" key="3">
    <source>
        <dbReference type="Proteomes" id="UP000317893"/>
    </source>
</evidence>
<proteinExistence type="predicted"/>
<organism evidence="2 3">
    <name type="scientific">Lapillicoccus jejuensis</name>
    <dbReference type="NCBI Taxonomy" id="402171"/>
    <lineage>
        <taxon>Bacteria</taxon>
        <taxon>Bacillati</taxon>
        <taxon>Actinomycetota</taxon>
        <taxon>Actinomycetes</taxon>
        <taxon>Micrococcales</taxon>
        <taxon>Intrasporangiaceae</taxon>
        <taxon>Lapillicoccus</taxon>
    </lineage>
</organism>
<dbReference type="RefSeq" id="WP_211355910.1">
    <property type="nucleotide sequence ID" value="NZ_BAAAPR010000006.1"/>
</dbReference>
<sequence length="422" mass="43781">MSSLDLPPSTFGGAAPASGAAAPAGPRPGVTAGLAGSAPEAPGRLGATLTPEQAFAYLRDLDLWRGRRRSELDALDAAALASSDRDAFSRDMLVSMALWKAISDRYDLLEVAFAGGRVGPAELTRVSALVWGRLDVAPGSAAGAIAPSTSGALALSLPEACRLSDAMTSSLRARLSLEPSGAEVGTRLKDVRETVERIRDQVGMTPVGSERDAARTLLVRLEQRLADVTERAKRGADVGGLLAPLEFDASSAERDLIVGAGQRLDDARDAARAAELRRELVARGEAIGLLADQCVAAVTPAPRLGVPDARALGEVPTDPVAVDRYLERLDAVGRALTTAHAAYAEALAEREEVLGLVGALGAQGRAVGVPASDLVALTAPLEQLFRATPTDMRRARALTAALQAYLATWSLPGARPTSGGPR</sequence>
<reference evidence="2 3" key="1">
    <citation type="submission" date="2019-06" db="EMBL/GenBank/DDBJ databases">
        <title>Sequencing the genomes of 1000 actinobacteria strains.</title>
        <authorList>
            <person name="Klenk H.-P."/>
        </authorList>
    </citation>
    <scope>NUCLEOTIDE SEQUENCE [LARGE SCALE GENOMIC DNA]</scope>
    <source>
        <strain evidence="2 3">DSM 18607</strain>
    </source>
</reference>
<protein>
    <submittedName>
        <fullName evidence="2">Uncharacterized protein</fullName>
    </submittedName>
</protein>
<dbReference type="EMBL" id="VFMN01000001">
    <property type="protein sequence ID" value="TQJ07546.1"/>
    <property type="molecule type" value="Genomic_DNA"/>
</dbReference>
<comment type="caution">
    <text evidence="2">The sequence shown here is derived from an EMBL/GenBank/DDBJ whole genome shotgun (WGS) entry which is preliminary data.</text>
</comment>
<name>A0A542DWU7_9MICO</name>
<dbReference type="Proteomes" id="UP000317893">
    <property type="component" value="Unassembled WGS sequence"/>
</dbReference>
<feature type="compositionally biased region" description="Low complexity" evidence="1">
    <location>
        <begin position="7"/>
        <end position="33"/>
    </location>
</feature>
<accession>A0A542DWU7</accession>
<feature type="region of interest" description="Disordered" evidence="1">
    <location>
        <begin position="1"/>
        <end position="37"/>
    </location>
</feature>
<evidence type="ECO:0000313" key="2">
    <source>
        <dbReference type="EMBL" id="TQJ07546.1"/>
    </source>
</evidence>
<dbReference type="AlphaFoldDB" id="A0A542DWU7"/>
<keyword evidence="3" id="KW-1185">Reference proteome</keyword>
<gene>
    <name evidence="2" type="ORF">FB458_0611</name>
</gene>
<evidence type="ECO:0000256" key="1">
    <source>
        <dbReference type="SAM" id="MobiDB-lite"/>
    </source>
</evidence>